<keyword evidence="3" id="KW-0853">WD repeat</keyword>
<dbReference type="GO" id="GO:0006887">
    <property type="term" value="P:exocytosis"/>
    <property type="evidence" value="ECO:0007669"/>
    <property type="project" value="UniProtKB-KW"/>
</dbReference>
<dbReference type="PANTHER" id="PTHR10241">
    <property type="entry name" value="LETHAL 2 GIANT LARVAE PROTEIN"/>
    <property type="match status" value="1"/>
</dbReference>
<dbReference type="GO" id="GO:0005737">
    <property type="term" value="C:cytoplasm"/>
    <property type="evidence" value="ECO:0007669"/>
    <property type="project" value="TreeGrafter"/>
</dbReference>
<dbReference type="GO" id="GO:0006893">
    <property type="term" value="P:Golgi to plasma membrane transport"/>
    <property type="evidence" value="ECO:0007669"/>
    <property type="project" value="TreeGrafter"/>
</dbReference>
<feature type="region of interest" description="Disordered" evidence="4">
    <location>
        <begin position="887"/>
        <end position="921"/>
    </location>
</feature>
<feature type="repeat" description="WD" evidence="3">
    <location>
        <begin position="449"/>
        <end position="481"/>
    </location>
</feature>
<reference evidence="6 7" key="1">
    <citation type="journal article" date="2018" name="BMC Genomics">
        <title>Comparative genome analyses reveal sequence features reflecting distinct modes of host-adaptation between dicot and monocot powdery mildew.</title>
        <authorList>
            <person name="Wu Y."/>
            <person name="Ma X."/>
            <person name="Pan Z."/>
            <person name="Kale S.D."/>
            <person name="Song Y."/>
            <person name="King H."/>
            <person name="Zhang Q."/>
            <person name="Presley C."/>
            <person name="Deng X."/>
            <person name="Wei C.I."/>
            <person name="Xiao S."/>
        </authorList>
    </citation>
    <scope>NUCLEOTIDE SEQUENCE [LARGE SCALE GENOMIC DNA]</scope>
    <source>
        <strain evidence="6">UCSC1</strain>
    </source>
</reference>
<dbReference type="PROSITE" id="PS50294">
    <property type="entry name" value="WD_REPEATS_REGION"/>
    <property type="match status" value="1"/>
</dbReference>
<dbReference type="AlphaFoldDB" id="A0A420I0E6"/>
<organism evidence="6 7">
    <name type="scientific">Golovinomyces cichoracearum</name>
    <dbReference type="NCBI Taxonomy" id="62708"/>
    <lineage>
        <taxon>Eukaryota</taxon>
        <taxon>Fungi</taxon>
        <taxon>Dikarya</taxon>
        <taxon>Ascomycota</taxon>
        <taxon>Pezizomycotina</taxon>
        <taxon>Leotiomycetes</taxon>
        <taxon>Erysiphales</taxon>
        <taxon>Erysiphaceae</taxon>
        <taxon>Golovinomyces</taxon>
    </lineage>
</organism>
<dbReference type="PANTHER" id="PTHR10241:SF25">
    <property type="entry name" value="TOMOSYN, ISOFORM C"/>
    <property type="match status" value="1"/>
</dbReference>
<gene>
    <name evidence="6" type="ORF">GcC1_141002</name>
</gene>
<feature type="domain" description="Lethal giant larvae (Lgl)-like C-terminal" evidence="5">
    <location>
        <begin position="507"/>
        <end position="895"/>
    </location>
</feature>
<dbReference type="PROSITE" id="PS50082">
    <property type="entry name" value="WD_REPEATS_2"/>
    <property type="match status" value="1"/>
</dbReference>
<dbReference type="Pfam" id="PF08596">
    <property type="entry name" value="Lgl_C"/>
    <property type="match status" value="1"/>
</dbReference>
<dbReference type="InterPro" id="IPR015943">
    <property type="entry name" value="WD40/YVTN_repeat-like_dom_sf"/>
</dbReference>
<dbReference type="SUPFAM" id="SSF50978">
    <property type="entry name" value="WD40 repeat-like"/>
    <property type="match status" value="2"/>
</dbReference>
<comment type="caution">
    <text evidence="6">The sequence shown here is derived from an EMBL/GenBank/DDBJ whole genome shotgun (WGS) entry which is preliminary data.</text>
</comment>
<evidence type="ECO:0000256" key="2">
    <source>
        <dbReference type="ARBA" id="ARBA00022483"/>
    </source>
</evidence>
<protein>
    <submittedName>
        <fullName evidence="6">Lethal giant larvae protein-like protein SRO77</fullName>
    </submittedName>
</protein>
<dbReference type="OrthoDB" id="19944at2759"/>
<dbReference type="SMART" id="SM00320">
    <property type="entry name" value="WD40"/>
    <property type="match status" value="4"/>
</dbReference>
<dbReference type="InterPro" id="IPR001680">
    <property type="entry name" value="WD40_rpt"/>
</dbReference>
<dbReference type="Gene3D" id="2.130.10.10">
    <property type="entry name" value="YVTN repeat-like/Quinoprotein amine dehydrogenase"/>
    <property type="match status" value="2"/>
</dbReference>
<evidence type="ECO:0000259" key="5">
    <source>
        <dbReference type="Pfam" id="PF08596"/>
    </source>
</evidence>
<evidence type="ECO:0000313" key="6">
    <source>
        <dbReference type="EMBL" id="RKF63166.1"/>
    </source>
</evidence>
<dbReference type="Proteomes" id="UP000285405">
    <property type="component" value="Unassembled WGS sequence"/>
</dbReference>
<evidence type="ECO:0000256" key="3">
    <source>
        <dbReference type="PROSITE-ProRule" id="PRU00221"/>
    </source>
</evidence>
<dbReference type="CDD" id="cd15873">
    <property type="entry name" value="R-SNARE_STXBP5_6"/>
    <property type="match status" value="1"/>
</dbReference>
<accession>A0A420I0E6</accession>
<feature type="compositionally biased region" description="Polar residues" evidence="4">
    <location>
        <begin position="904"/>
        <end position="915"/>
    </location>
</feature>
<dbReference type="EMBL" id="MCBR01014133">
    <property type="protein sequence ID" value="RKF63166.1"/>
    <property type="molecule type" value="Genomic_DNA"/>
</dbReference>
<dbReference type="GO" id="GO:0005886">
    <property type="term" value="C:plasma membrane"/>
    <property type="evidence" value="ECO:0007669"/>
    <property type="project" value="TreeGrafter"/>
</dbReference>
<dbReference type="InterPro" id="IPR013905">
    <property type="entry name" value="Lgl_C_dom"/>
</dbReference>
<dbReference type="GO" id="GO:0045159">
    <property type="term" value="F:myosin II binding"/>
    <property type="evidence" value="ECO:0007669"/>
    <property type="project" value="TreeGrafter"/>
</dbReference>
<name>A0A420I0E6_9PEZI</name>
<dbReference type="InterPro" id="IPR036322">
    <property type="entry name" value="WD40_repeat_dom_sf"/>
</dbReference>
<evidence type="ECO:0000256" key="1">
    <source>
        <dbReference type="ARBA" id="ARBA00008070"/>
    </source>
</evidence>
<keyword evidence="2" id="KW-0268">Exocytosis</keyword>
<dbReference type="Pfam" id="PF00400">
    <property type="entry name" value="WD40"/>
    <property type="match status" value="1"/>
</dbReference>
<sequence>MATFIRGMQVGIQKNLSSSILPEYLAPDDQARFGINSQISCLAYDAVQSLLAVGTNESKFGSGQIYLFGQQRIQFTFKLTRKASIKLIQFCGNRLISLDSKNELIIWDLVAKRKLASTIPPGIVTTIVTDPTIDWALIGLQNGRVIAFDLDRELWAPLRLPNFWQEKTKRPMPSPIVSMQLHPRDIGQLLIGYTEGAVIYSFKLNKPMKYFEYIDSAQSSNVPRKQADTVKKEKPNLTQVFWHPGGIFFGTAYDDSTLVFWDSKDGRILNVNSAIGTKNIESKETQLYDRKVSKGPFRKISWCCKENSDETEILFAGGSSLKGLTLLELGATPIYATANWQTLTNFFEGKHQFELSIPPDAEVKDFCLIPKKFPHYAGAQDPIALLVLLTSGELVTLSYPDGYLISPMNQLHPSILFVHPFVTFMNVCNVSRTRWLGMIEKRMHGPTLIRGGSESIKPLKFSGDRDIIMVAHGDGTIRIWDSGRLDQLENSNVLQVDIARALEMYKNVTVTSIDMASHTGEMVVGTATGKILFYCYGKNRVYGRESSQCIDTPVDKIIDISSRCEPTLEEGLQPKYLYNMAEEPITAVKMSNIGFLGVGAESGKLSIIDLRGPTVIFSSMLSELIKPNNRSNFMKLKSVSSPAPQDWPVLIEFGVLNLDGDNYSSISCFVGTFLGNVMTFKILPGEGGIYTTQYVGTSSLADKVISITPIISESGKRAEANGETVRALRSGQQTHGFLVAVSQTEIRIFKPSTAKGTHKNIGSYFCEAANVIEFEDSGCALVAIFGDATIRAFSLPGLKEINSAKLTAFDTYNISASVLTQAGSIFGWTGPSELAMMSVWGTGKPLPPNGDHLYNQELIIPARPTISNIDWITGTQFISPNDLDLLIGGPDRPPTRRKPRTADETQNLKNNSQKEGGNESWGDYMARQINERTEKLDIVSDSMNKIQENSQNWADDINKFVKKQKKSMILGAVTSKLF</sequence>
<dbReference type="GO" id="GO:0005096">
    <property type="term" value="F:GTPase activator activity"/>
    <property type="evidence" value="ECO:0007669"/>
    <property type="project" value="TreeGrafter"/>
</dbReference>
<proteinExistence type="inferred from homology"/>
<comment type="similarity">
    <text evidence="1">Belongs to the WD repeat L(2)GL family.</text>
</comment>
<evidence type="ECO:0000313" key="7">
    <source>
        <dbReference type="Proteomes" id="UP000285405"/>
    </source>
</evidence>
<evidence type="ECO:0000256" key="4">
    <source>
        <dbReference type="SAM" id="MobiDB-lite"/>
    </source>
</evidence>
<dbReference type="GO" id="GO:0019905">
    <property type="term" value="F:syntaxin binding"/>
    <property type="evidence" value="ECO:0007669"/>
    <property type="project" value="TreeGrafter"/>
</dbReference>